<feature type="region of interest" description="Disordered" evidence="5">
    <location>
        <begin position="24"/>
        <end position="48"/>
    </location>
</feature>
<dbReference type="InterPro" id="IPR036865">
    <property type="entry name" value="CRAL-TRIO_dom_sf"/>
</dbReference>
<dbReference type="InterPro" id="IPR000387">
    <property type="entry name" value="Tyr_Pase_dom"/>
</dbReference>
<dbReference type="PROSITE" id="PS50055">
    <property type="entry name" value="TYR_PHOSPHATASE_PTP"/>
    <property type="match status" value="1"/>
</dbReference>
<protein>
    <recommendedName>
        <fullName evidence="1">protein-tyrosine-phosphatase</fullName>
        <ecNumber evidence="1">3.1.3.48</ecNumber>
    </recommendedName>
</protein>
<feature type="compositionally biased region" description="Low complexity" evidence="5">
    <location>
        <begin position="446"/>
        <end position="460"/>
    </location>
</feature>
<feature type="compositionally biased region" description="Polar residues" evidence="5">
    <location>
        <begin position="35"/>
        <end position="48"/>
    </location>
</feature>
<dbReference type="SMART" id="SM00194">
    <property type="entry name" value="PTPc"/>
    <property type="match status" value="1"/>
</dbReference>
<feature type="region of interest" description="Disordered" evidence="5">
    <location>
        <begin position="535"/>
        <end position="576"/>
    </location>
</feature>
<evidence type="ECO:0000313" key="10">
    <source>
        <dbReference type="Proteomes" id="UP000663852"/>
    </source>
</evidence>
<dbReference type="InterPro" id="IPR050348">
    <property type="entry name" value="Protein-Tyr_Phosphatase"/>
</dbReference>
<dbReference type="AlphaFoldDB" id="A0A813UKC1"/>
<dbReference type="Pfam" id="PF00650">
    <property type="entry name" value="CRAL_TRIO"/>
    <property type="match status" value="1"/>
</dbReference>
<reference evidence="9" key="1">
    <citation type="submission" date="2021-02" db="EMBL/GenBank/DDBJ databases">
        <authorList>
            <person name="Nowell W R."/>
        </authorList>
    </citation>
    <scope>NUCLEOTIDE SEQUENCE</scope>
</reference>
<dbReference type="Pfam" id="PF00102">
    <property type="entry name" value="Y_phosphatase"/>
    <property type="match status" value="1"/>
</dbReference>
<feature type="region of interest" description="Disordered" evidence="5">
    <location>
        <begin position="101"/>
        <end position="127"/>
    </location>
</feature>
<dbReference type="InterPro" id="IPR001251">
    <property type="entry name" value="CRAL-TRIO_dom"/>
</dbReference>
<gene>
    <name evidence="9" type="ORF">EDS130_LOCUS6208</name>
</gene>
<dbReference type="Gene3D" id="3.90.190.10">
    <property type="entry name" value="Protein tyrosine phosphatase superfamily"/>
    <property type="match status" value="1"/>
</dbReference>
<feature type="compositionally biased region" description="Basic and acidic residues" evidence="5">
    <location>
        <begin position="545"/>
        <end position="569"/>
    </location>
</feature>
<dbReference type="SMART" id="SM00404">
    <property type="entry name" value="PTPc_motif"/>
    <property type="match status" value="1"/>
</dbReference>
<dbReference type="Gene3D" id="3.40.525.10">
    <property type="entry name" value="CRAL-TRIO lipid binding domain"/>
    <property type="match status" value="1"/>
</dbReference>
<dbReference type="PANTHER" id="PTHR19134:SF534">
    <property type="entry name" value="LD27988P"/>
    <property type="match status" value="1"/>
</dbReference>
<keyword evidence="3" id="KW-0904">Protein phosphatase</keyword>
<feature type="compositionally biased region" description="Polar residues" evidence="5">
    <location>
        <begin position="960"/>
        <end position="981"/>
    </location>
</feature>
<evidence type="ECO:0000259" key="6">
    <source>
        <dbReference type="PROSITE" id="PS50055"/>
    </source>
</evidence>
<feature type="region of interest" description="Disordered" evidence="5">
    <location>
        <begin position="433"/>
        <end position="518"/>
    </location>
</feature>
<evidence type="ECO:0000256" key="4">
    <source>
        <dbReference type="ARBA" id="ARBA00051722"/>
    </source>
</evidence>
<comment type="catalytic activity">
    <reaction evidence="4">
        <text>O-phospho-L-tyrosyl-[protein] + H2O = L-tyrosyl-[protein] + phosphate</text>
        <dbReference type="Rhea" id="RHEA:10684"/>
        <dbReference type="Rhea" id="RHEA-COMP:10136"/>
        <dbReference type="Rhea" id="RHEA-COMP:20101"/>
        <dbReference type="ChEBI" id="CHEBI:15377"/>
        <dbReference type="ChEBI" id="CHEBI:43474"/>
        <dbReference type="ChEBI" id="CHEBI:46858"/>
        <dbReference type="ChEBI" id="CHEBI:61978"/>
        <dbReference type="EC" id="3.1.3.48"/>
    </reaction>
</comment>
<evidence type="ECO:0000259" key="8">
    <source>
        <dbReference type="PROSITE" id="PS50191"/>
    </source>
</evidence>
<dbReference type="SUPFAM" id="SSF52799">
    <property type="entry name" value="(Phosphotyrosine protein) phosphatases II"/>
    <property type="match status" value="1"/>
</dbReference>
<dbReference type="PROSITE" id="PS00383">
    <property type="entry name" value="TYR_PHOSPHATASE_1"/>
    <property type="match status" value="1"/>
</dbReference>
<name>A0A813UKC1_ADIRI</name>
<dbReference type="SUPFAM" id="SSF52087">
    <property type="entry name" value="CRAL/TRIO domain"/>
    <property type="match status" value="1"/>
</dbReference>
<dbReference type="InterPro" id="IPR016130">
    <property type="entry name" value="Tyr_Pase_AS"/>
</dbReference>
<dbReference type="SMART" id="SM00516">
    <property type="entry name" value="SEC14"/>
    <property type="match status" value="1"/>
</dbReference>
<feature type="domain" description="Tyrosine-protein phosphatase" evidence="6">
    <location>
        <begin position="596"/>
        <end position="855"/>
    </location>
</feature>
<dbReference type="EMBL" id="CAJNOJ010000018">
    <property type="protein sequence ID" value="CAF0828357.1"/>
    <property type="molecule type" value="Genomic_DNA"/>
</dbReference>
<dbReference type="PROSITE" id="PS50191">
    <property type="entry name" value="CRAL_TRIO"/>
    <property type="match status" value="1"/>
</dbReference>
<dbReference type="FunFam" id="3.90.190.10:FF:000102">
    <property type="entry name" value="Receptor-type tyrosine-protein phosphatase"/>
    <property type="match status" value="1"/>
</dbReference>
<evidence type="ECO:0000313" key="9">
    <source>
        <dbReference type="EMBL" id="CAF0828357.1"/>
    </source>
</evidence>
<dbReference type="GO" id="GO:0004725">
    <property type="term" value="F:protein tyrosine phosphatase activity"/>
    <property type="evidence" value="ECO:0007669"/>
    <property type="project" value="UniProtKB-EC"/>
</dbReference>
<organism evidence="9 10">
    <name type="scientific">Adineta ricciae</name>
    <name type="common">Rotifer</name>
    <dbReference type="NCBI Taxonomy" id="249248"/>
    <lineage>
        <taxon>Eukaryota</taxon>
        <taxon>Metazoa</taxon>
        <taxon>Spiralia</taxon>
        <taxon>Gnathifera</taxon>
        <taxon>Rotifera</taxon>
        <taxon>Eurotatoria</taxon>
        <taxon>Bdelloidea</taxon>
        <taxon>Adinetida</taxon>
        <taxon>Adinetidae</taxon>
        <taxon>Adineta</taxon>
    </lineage>
</organism>
<evidence type="ECO:0000256" key="5">
    <source>
        <dbReference type="SAM" id="MobiDB-lite"/>
    </source>
</evidence>
<evidence type="ECO:0000256" key="1">
    <source>
        <dbReference type="ARBA" id="ARBA00013064"/>
    </source>
</evidence>
<dbReference type="InterPro" id="IPR029021">
    <property type="entry name" value="Prot-tyrosine_phosphatase-like"/>
</dbReference>
<dbReference type="PANTHER" id="PTHR19134">
    <property type="entry name" value="RECEPTOR-TYPE TYROSINE-PROTEIN PHOSPHATASE"/>
    <property type="match status" value="1"/>
</dbReference>
<feature type="compositionally biased region" description="Polar residues" evidence="5">
    <location>
        <begin position="101"/>
        <end position="114"/>
    </location>
</feature>
<feature type="compositionally biased region" description="Basic residues" evidence="5">
    <location>
        <begin position="471"/>
        <end position="485"/>
    </location>
</feature>
<sequence>MATDVLDEHRFTSQCSLYEPTRTRLSKEVKRRPTAGSTATLFETHSSTSAARIRRLRYSAQPQTSVPNTSTHHQSIANRHSVSNDFLSLFRSLAMKPFKTSSMTSGTAEGQTSHAAGGNQIHSKPPVSLLKVRPLSDSITDQTSFTQSTHSKMPCSPCVILKYDVYDLIKLQIEEFLKRMGWPISSTTDEARAKWKIAMKFLIPVKFDVNRAIELYKTHENTRRIENLDRIWMSNPNLIREIQSNKFFSLPQLPNQPLTVYFNASQLATTASANTLSPHDRELVALQALVCQLDVATESMDVQQTGLNFIYDMQNCSAAQFDMNLSKKILKLLQHGYPAMVKNIFIVSAPKWFKIAYKVSMCTPEQMREFLQNHSNYSLENIPIALGGLYDPAHHGDNRYQICLSTVTNSQSICFPYYSLDSQTKSTSNILFFNPDHHHAHKNQDTTNTTPSSSTTKTTSPQASLVAIVALRRHRDSTSHVRTRKRESSSSSDGEKRKRGSNESLLEEEPPVIASQLPIPQDISLDQSQTTSLLNETSFRSTTAHQERSEYEAKNRMNGNEPHDHTVAKRDHKRPINNLNRPLTAAEFLAKTPLEIRHEYRKLPNPPAKDTHAAKDERNVDKSRYRDVLPGEATRVKLQPDGEEKHDFINANYVSGHNNQEKAYIFTQGPLQTTVKDFWRMIWQENIAIIVMTTNIRETGMMKCFPYWPMETKEVLNAGLYQIQNEKSEKFDSFLITTLSIRKKNQAESRTVYHAHYLKWPDHGIPSNTKDALLFLEKVEYYRQLTTTKAPILLHCSAGIGRTGTFCAIDIGIKRYLEKKVIDIPTTVLKMRTERAGSVQTEDQYLFAYLAMKDYITQQQALQERINESNRSTEAQLFDTSDELKLRDTEIDDGVPRTIRMKSNGKKTTDFEQLNSLSMLNSDYVTHLQEPTSQRGKTLSDSSVSAIQYITPTATTFQTVPSRQRSSTEHFSSMPTTTGNTYHKKARK</sequence>
<proteinExistence type="predicted"/>
<dbReference type="PROSITE" id="PS50056">
    <property type="entry name" value="TYR_PHOSPHATASE_2"/>
    <property type="match status" value="1"/>
</dbReference>
<feature type="region of interest" description="Disordered" evidence="5">
    <location>
        <begin position="960"/>
        <end position="988"/>
    </location>
</feature>
<evidence type="ECO:0000259" key="7">
    <source>
        <dbReference type="PROSITE" id="PS50056"/>
    </source>
</evidence>
<dbReference type="InterPro" id="IPR003595">
    <property type="entry name" value="Tyr_Pase_cat"/>
</dbReference>
<feature type="domain" description="CRAL-TRIO" evidence="8">
    <location>
        <begin position="235"/>
        <end position="359"/>
    </location>
</feature>
<evidence type="ECO:0000256" key="2">
    <source>
        <dbReference type="ARBA" id="ARBA00022801"/>
    </source>
</evidence>
<keyword evidence="2" id="KW-0378">Hydrolase</keyword>
<feature type="compositionally biased region" description="Polar residues" evidence="5">
    <location>
        <begin position="535"/>
        <end position="544"/>
    </location>
</feature>
<accession>A0A813UKC1</accession>
<dbReference type="InterPro" id="IPR000242">
    <property type="entry name" value="PTP_cat"/>
</dbReference>
<dbReference type="Proteomes" id="UP000663852">
    <property type="component" value="Unassembled WGS sequence"/>
</dbReference>
<dbReference type="EC" id="3.1.3.48" evidence="1"/>
<dbReference type="OrthoDB" id="10051650at2759"/>
<feature type="domain" description="Tyrosine specific protein phosphatases" evidence="7">
    <location>
        <begin position="773"/>
        <end position="846"/>
    </location>
</feature>
<dbReference type="CDD" id="cd00170">
    <property type="entry name" value="SEC14"/>
    <property type="match status" value="1"/>
</dbReference>
<dbReference type="PRINTS" id="PR00700">
    <property type="entry name" value="PRTYPHPHTASE"/>
</dbReference>
<evidence type="ECO:0000256" key="3">
    <source>
        <dbReference type="ARBA" id="ARBA00022912"/>
    </source>
</evidence>
<comment type="caution">
    <text evidence="9">The sequence shown here is derived from an EMBL/GenBank/DDBJ whole genome shotgun (WGS) entry which is preliminary data.</text>
</comment>